<dbReference type="Proteomes" id="UP001219525">
    <property type="component" value="Unassembled WGS sequence"/>
</dbReference>
<feature type="region of interest" description="Disordered" evidence="1">
    <location>
        <begin position="236"/>
        <end position="261"/>
    </location>
</feature>
<dbReference type="EMBL" id="JARJCW010000039">
    <property type="protein sequence ID" value="KAJ7206611.1"/>
    <property type="molecule type" value="Genomic_DNA"/>
</dbReference>
<accession>A0AAD6Y858</accession>
<protein>
    <submittedName>
        <fullName evidence="3">Uncharacterized protein</fullName>
    </submittedName>
</protein>
<comment type="caution">
    <text evidence="3">The sequence shown here is derived from an EMBL/GenBank/DDBJ whole genome shotgun (WGS) entry which is preliminary data.</text>
</comment>
<evidence type="ECO:0000313" key="4">
    <source>
        <dbReference type="Proteomes" id="UP001219525"/>
    </source>
</evidence>
<feature type="compositionally biased region" description="Basic and acidic residues" evidence="1">
    <location>
        <begin position="177"/>
        <end position="208"/>
    </location>
</feature>
<feature type="transmembrane region" description="Helical" evidence="2">
    <location>
        <begin position="127"/>
        <end position="150"/>
    </location>
</feature>
<dbReference type="AlphaFoldDB" id="A0AAD6Y858"/>
<keyword evidence="2" id="KW-0812">Transmembrane</keyword>
<feature type="region of interest" description="Disordered" evidence="1">
    <location>
        <begin position="166"/>
        <end position="213"/>
    </location>
</feature>
<sequence>MLFAVNPPTDPGSSYLDFARNAHRDAIITAEFTTNGIVRTAYASPVPNSVTDGSAVTTTADPNATGASQTAIPISVFADDGVVATLYGFTSGLQGTSTTGSESSVAPTQSRVFGPPASLRTSASVPVAAIVGSVIGVMVLLSLCLVAILVRCRRRRRLRAHRYELGPGTESGTLQEHLNESRAYEEPRSQSEKGQTHKWSRVDPESSVDRSTLPTAVRDGLATMMEEMQVLRTQMQRIEMERQPSGFGRTNEPPPQYTAQQ</sequence>
<gene>
    <name evidence="3" type="ORF">GGX14DRAFT_568166</name>
</gene>
<evidence type="ECO:0000256" key="2">
    <source>
        <dbReference type="SAM" id="Phobius"/>
    </source>
</evidence>
<evidence type="ECO:0000256" key="1">
    <source>
        <dbReference type="SAM" id="MobiDB-lite"/>
    </source>
</evidence>
<name>A0AAD6Y858_9AGAR</name>
<proteinExistence type="predicted"/>
<keyword evidence="2" id="KW-1133">Transmembrane helix</keyword>
<organism evidence="3 4">
    <name type="scientific">Mycena pura</name>
    <dbReference type="NCBI Taxonomy" id="153505"/>
    <lineage>
        <taxon>Eukaryota</taxon>
        <taxon>Fungi</taxon>
        <taxon>Dikarya</taxon>
        <taxon>Basidiomycota</taxon>
        <taxon>Agaricomycotina</taxon>
        <taxon>Agaricomycetes</taxon>
        <taxon>Agaricomycetidae</taxon>
        <taxon>Agaricales</taxon>
        <taxon>Marasmiineae</taxon>
        <taxon>Mycenaceae</taxon>
        <taxon>Mycena</taxon>
    </lineage>
</organism>
<reference evidence="3" key="1">
    <citation type="submission" date="2023-03" db="EMBL/GenBank/DDBJ databases">
        <title>Massive genome expansion in bonnet fungi (Mycena s.s.) driven by repeated elements and novel gene families across ecological guilds.</title>
        <authorList>
            <consortium name="Lawrence Berkeley National Laboratory"/>
            <person name="Harder C.B."/>
            <person name="Miyauchi S."/>
            <person name="Viragh M."/>
            <person name="Kuo A."/>
            <person name="Thoen E."/>
            <person name="Andreopoulos B."/>
            <person name="Lu D."/>
            <person name="Skrede I."/>
            <person name="Drula E."/>
            <person name="Henrissat B."/>
            <person name="Morin E."/>
            <person name="Kohler A."/>
            <person name="Barry K."/>
            <person name="LaButti K."/>
            <person name="Morin E."/>
            <person name="Salamov A."/>
            <person name="Lipzen A."/>
            <person name="Mereny Z."/>
            <person name="Hegedus B."/>
            <person name="Baldrian P."/>
            <person name="Stursova M."/>
            <person name="Weitz H."/>
            <person name="Taylor A."/>
            <person name="Grigoriev I.V."/>
            <person name="Nagy L.G."/>
            <person name="Martin F."/>
            <person name="Kauserud H."/>
        </authorList>
    </citation>
    <scope>NUCLEOTIDE SEQUENCE</scope>
    <source>
        <strain evidence="3">9144</strain>
    </source>
</reference>
<feature type="compositionally biased region" description="Pro residues" evidence="1">
    <location>
        <begin position="252"/>
        <end position="261"/>
    </location>
</feature>
<keyword evidence="4" id="KW-1185">Reference proteome</keyword>
<evidence type="ECO:0000313" key="3">
    <source>
        <dbReference type="EMBL" id="KAJ7206611.1"/>
    </source>
</evidence>
<keyword evidence="2" id="KW-0472">Membrane</keyword>